<proteinExistence type="predicted"/>
<accession>X1GEH7</accession>
<comment type="caution">
    <text evidence="1">The sequence shown here is derived from an EMBL/GenBank/DDBJ whole genome shotgun (WGS) entry which is preliminary data.</text>
</comment>
<gene>
    <name evidence="1" type="ORF">S03H2_38452</name>
</gene>
<dbReference type="AlphaFoldDB" id="X1GEH7"/>
<organism evidence="1">
    <name type="scientific">marine sediment metagenome</name>
    <dbReference type="NCBI Taxonomy" id="412755"/>
    <lineage>
        <taxon>unclassified sequences</taxon>
        <taxon>metagenomes</taxon>
        <taxon>ecological metagenomes</taxon>
    </lineage>
</organism>
<name>X1GEH7_9ZZZZ</name>
<feature type="non-terminal residue" evidence="1">
    <location>
        <position position="1"/>
    </location>
</feature>
<reference evidence="1" key="1">
    <citation type="journal article" date="2014" name="Front. Microbiol.">
        <title>High frequency of phylogenetically diverse reductive dehalogenase-homologous genes in deep subseafloor sedimentary metagenomes.</title>
        <authorList>
            <person name="Kawai M."/>
            <person name="Futagami T."/>
            <person name="Toyoda A."/>
            <person name="Takaki Y."/>
            <person name="Nishi S."/>
            <person name="Hori S."/>
            <person name="Arai W."/>
            <person name="Tsubouchi T."/>
            <person name="Morono Y."/>
            <person name="Uchiyama I."/>
            <person name="Ito T."/>
            <person name="Fujiyama A."/>
            <person name="Inagaki F."/>
            <person name="Takami H."/>
        </authorList>
    </citation>
    <scope>NUCLEOTIDE SEQUENCE</scope>
    <source>
        <strain evidence="1">Expedition CK06-06</strain>
    </source>
</reference>
<dbReference type="EMBL" id="BARU01023710">
    <property type="protein sequence ID" value="GAH56306.1"/>
    <property type="molecule type" value="Genomic_DNA"/>
</dbReference>
<feature type="non-terminal residue" evidence="1">
    <location>
        <position position="277"/>
    </location>
</feature>
<protein>
    <submittedName>
        <fullName evidence="1">Uncharacterized protein</fullName>
    </submittedName>
</protein>
<sequence>ALHYLNLSSFELDIIKTGDLDRTRLERTYGMDKRSYNGHFVEPDFNGLSKVSVFVFHTGLSRNEINELVTQGLSIEEIANGENRNFYINAGDEPLFIDFFEDGNESYEKICNLSEAKLNRIHRFIRLAKKLNWSFEDLDWVLKSLGITPGEDIDENNYEDHIKRLATIKEWENDFKVPLDVLTSYWYIIKNIGKRIDNNPQDLFNRTFNNPDILEGAPPYDLAHSIEWNYKDPEEGKDIKNWLLSSLEINDEELNLILEKGKFNDTINYTINLNHEN</sequence>
<evidence type="ECO:0000313" key="1">
    <source>
        <dbReference type="EMBL" id="GAH56306.1"/>
    </source>
</evidence>